<evidence type="ECO:0000256" key="2">
    <source>
        <dbReference type="ARBA" id="ARBA00022670"/>
    </source>
</evidence>
<dbReference type="Gene3D" id="1.20.120.980">
    <property type="entry name" value="Serine carboxypeptidase S28, SKS domain"/>
    <property type="match status" value="1"/>
</dbReference>
<keyword evidence="7" id="KW-1185">Reference proteome</keyword>
<accession>W7XH97</accession>
<reference evidence="7" key="1">
    <citation type="journal article" date="2006" name="PLoS Biol.">
        <title>Macronuclear genome sequence of the ciliate Tetrahymena thermophila, a model eukaryote.</title>
        <authorList>
            <person name="Eisen J.A."/>
            <person name="Coyne R.S."/>
            <person name="Wu M."/>
            <person name="Wu D."/>
            <person name="Thiagarajan M."/>
            <person name="Wortman J.R."/>
            <person name="Badger J.H."/>
            <person name="Ren Q."/>
            <person name="Amedeo P."/>
            <person name="Jones K.M."/>
            <person name="Tallon L.J."/>
            <person name="Delcher A.L."/>
            <person name="Salzberg S.L."/>
            <person name="Silva J.C."/>
            <person name="Haas B.J."/>
            <person name="Majoros W.H."/>
            <person name="Farzad M."/>
            <person name="Carlton J.M."/>
            <person name="Smith R.K. Jr."/>
            <person name="Garg J."/>
            <person name="Pearlman R.E."/>
            <person name="Karrer K.M."/>
            <person name="Sun L."/>
            <person name="Manning G."/>
            <person name="Elde N.C."/>
            <person name="Turkewitz A.P."/>
            <person name="Asai D.J."/>
            <person name="Wilkes D.E."/>
            <person name="Wang Y."/>
            <person name="Cai H."/>
            <person name="Collins K."/>
            <person name="Stewart B.A."/>
            <person name="Lee S.R."/>
            <person name="Wilamowska K."/>
            <person name="Weinberg Z."/>
            <person name="Ruzzo W.L."/>
            <person name="Wloga D."/>
            <person name="Gaertig J."/>
            <person name="Frankel J."/>
            <person name="Tsao C.-C."/>
            <person name="Gorovsky M.A."/>
            <person name="Keeling P.J."/>
            <person name="Waller R.F."/>
            <person name="Patron N.J."/>
            <person name="Cherry J.M."/>
            <person name="Stover N.A."/>
            <person name="Krieger C.J."/>
            <person name="del Toro C."/>
            <person name="Ryder H.F."/>
            <person name="Williamson S.C."/>
            <person name="Barbeau R.A."/>
            <person name="Hamilton E.P."/>
            <person name="Orias E."/>
        </authorList>
    </citation>
    <scope>NUCLEOTIDE SEQUENCE [LARGE SCALE GENOMIC DNA]</scope>
    <source>
        <strain evidence="7">SB210</strain>
    </source>
</reference>
<dbReference type="KEGG" id="tet:TTHERM_000773078"/>
<protein>
    <submittedName>
        <fullName evidence="6">Serine carboxypeptidase S28 family protein</fullName>
    </submittedName>
</protein>
<dbReference type="AlphaFoldDB" id="W7XH97"/>
<dbReference type="InterPro" id="IPR029058">
    <property type="entry name" value="AB_hydrolase_fold"/>
</dbReference>
<proteinExistence type="inferred from homology"/>
<keyword evidence="3" id="KW-0732">Signal</keyword>
<evidence type="ECO:0000256" key="5">
    <source>
        <dbReference type="ARBA" id="ARBA00023180"/>
    </source>
</evidence>
<keyword evidence="4" id="KW-0378">Hydrolase</keyword>
<keyword evidence="2" id="KW-0645">Protease</keyword>
<keyword evidence="5" id="KW-0325">Glycoprotein</keyword>
<dbReference type="GO" id="GO:0006508">
    <property type="term" value="P:proteolysis"/>
    <property type="evidence" value="ECO:0007669"/>
    <property type="project" value="UniProtKB-KW"/>
</dbReference>
<dbReference type="SUPFAM" id="SSF53474">
    <property type="entry name" value="alpha/beta-Hydrolases"/>
    <property type="match status" value="1"/>
</dbReference>
<dbReference type="GO" id="GO:0008239">
    <property type="term" value="F:dipeptidyl-peptidase activity"/>
    <property type="evidence" value="ECO:0007669"/>
    <property type="project" value="TreeGrafter"/>
</dbReference>
<dbReference type="Proteomes" id="UP000009168">
    <property type="component" value="Unassembled WGS sequence"/>
</dbReference>
<gene>
    <name evidence="6" type="ORF">TTHERM_000773078</name>
</gene>
<dbReference type="OrthoDB" id="2130629at2759"/>
<dbReference type="InParanoid" id="W7XH97"/>
<dbReference type="Pfam" id="PF05577">
    <property type="entry name" value="Peptidase_S28"/>
    <property type="match status" value="1"/>
</dbReference>
<comment type="similarity">
    <text evidence="1">Belongs to the peptidase S28 family.</text>
</comment>
<evidence type="ECO:0000256" key="3">
    <source>
        <dbReference type="ARBA" id="ARBA00022729"/>
    </source>
</evidence>
<dbReference type="GO" id="GO:0004180">
    <property type="term" value="F:carboxypeptidase activity"/>
    <property type="evidence" value="ECO:0007669"/>
    <property type="project" value="UniProtKB-KW"/>
</dbReference>
<evidence type="ECO:0000313" key="7">
    <source>
        <dbReference type="Proteomes" id="UP000009168"/>
    </source>
</evidence>
<dbReference type="PANTHER" id="PTHR11010:SF11">
    <property type="entry name" value="THYMUS-SPECIFIC SERINE PROTEASE"/>
    <property type="match status" value="1"/>
</dbReference>
<evidence type="ECO:0000313" key="6">
    <source>
        <dbReference type="EMBL" id="EWS72409.1"/>
    </source>
</evidence>
<feature type="non-terminal residue" evidence="6">
    <location>
        <position position="1"/>
    </location>
</feature>
<evidence type="ECO:0000256" key="4">
    <source>
        <dbReference type="ARBA" id="ARBA00022801"/>
    </source>
</evidence>
<name>W7XH97_TETTS</name>
<dbReference type="InterPro" id="IPR042269">
    <property type="entry name" value="Ser_carbopepase_S28_SKS"/>
</dbReference>
<evidence type="ECO:0000256" key="1">
    <source>
        <dbReference type="ARBA" id="ARBA00011079"/>
    </source>
</evidence>
<dbReference type="InterPro" id="IPR008758">
    <property type="entry name" value="Peptidase_S28"/>
</dbReference>
<organism evidence="6 7">
    <name type="scientific">Tetrahymena thermophila (strain SB210)</name>
    <dbReference type="NCBI Taxonomy" id="312017"/>
    <lineage>
        <taxon>Eukaryota</taxon>
        <taxon>Sar</taxon>
        <taxon>Alveolata</taxon>
        <taxon>Ciliophora</taxon>
        <taxon>Intramacronucleata</taxon>
        <taxon>Oligohymenophorea</taxon>
        <taxon>Hymenostomatida</taxon>
        <taxon>Tetrahymenina</taxon>
        <taxon>Tetrahymenidae</taxon>
        <taxon>Tetrahymena</taxon>
    </lineage>
</organism>
<keyword evidence="6" id="KW-0121">Carboxypeptidase</keyword>
<dbReference type="EMBL" id="GG662514">
    <property type="protein sequence ID" value="EWS72409.1"/>
    <property type="molecule type" value="Genomic_DNA"/>
</dbReference>
<dbReference type="PANTHER" id="PTHR11010">
    <property type="entry name" value="PROTEASE S28 PRO-X CARBOXYPEPTIDASE-RELATED"/>
    <property type="match status" value="1"/>
</dbReference>
<dbReference type="GeneID" id="24440599"/>
<dbReference type="RefSeq" id="XP_012655036.1">
    <property type="nucleotide sequence ID" value="XM_012799582.1"/>
</dbReference>
<dbReference type="Gene3D" id="3.40.50.1820">
    <property type="entry name" value="alpha/beta hydrolase"/>
    <property type="match status" value="1"/>
</dbReference>
<sequence length="509" mass="57940">FINITLFILYKYQVKEILVFLKIDQMKAIFILAITLSLALGQNEFQTTIAQGVTITQQEWRFNQILDHLHPQSQDVIWQQRFCTFSQYWNPLNGTVFISIGGESQMKGISPGRGWLVQLAQTYNALVISLEHRFYGVSQPFPQSDTVDSFSTQNLKYLTHDQALADTAYFISQVKKNLFADNSFKVSEMNPFITVGGSYPGALSAWFRYKYPHLTVGALASSAVVNAIEDFWQYDNQIYVSTLKSGQQCPQNIQSFIQSIQDEVSNPNTQAALLKQFQSEKLSVDEFLFFIPDNLASFVQYGQRTDLCNIFNTADYATQKANLIGYWTQNNNFPNATIYSQNFLNSPKKTQDSDNMRQWLYQYCSYFGWLQTPSQQAGQAMRSSTNSISFFEGQCTQAFGPIYVPKPDEVNGFYGGLNLLATNIIFTNGSEDPWQWASLTKSKNGMIAIVSDCDNCAHGVELSYPKASDSQALQNTRTTIQQNFDKWISDFRAQYVFSYVQSQLKKINQ</sequence>
<dbReference type="GO" id="GO:0070008">
    <property type="term" value="F:serine-type exopeptidase activity"/>
    <property type="evidence" value="ECO:0007669"/>
    <property type="project" value="InterPro"/>
</dbReference>